<accession>A0A6V7XQB2</accession>
<evidence type="ECO:0000313" key="2">
    <source>
        <dbReference type="EMBL" id="CAD2201481.1"/>
    </source>
</evidence>
<protein>
    <submittedName>
        <fullName evidence="2">Uncharacterized protein</fullName>
    </submittedName>
</protein>
<evidence type="ECO:0000313" key="3">
    <source>
        <dbReference type="Proteomes" id="UP000580250"/>
    </source>
</evidence>
<sequence>MQLDELNRIIPWRHGFDNSERSYSSAVSWARCKLGCNPQKKLMKKEYDKNYYLKNKDKIKERRNSENYKQLRNESRQRYAYKNTEKVQVYNKDYYQKNKERLGKKNRDYNRMNKEKCIEYVRKYRQKKKYEKEFLQKDSPKLRKEQSGNNDGAYFVNPNKDNFINKDKSPIECEDNARLNNNQRNENSEIKSFGNPQTGDCVNNLYGNVQPVDGHILCQNDYQKDLVDLSFLDDPDFLKELNS</sequence>
<comment type="caution">
    <text evidence="2">The sequence shown here is derived from an EMBL/GenBank/DDBJ whole genome shotgun (WGS) entry which is preliminary data.</text>
</comment>
<dbReference type="EMBL" id="CAJEWN010002018">
    <property type="protein sequence ID" value="CAD2201481.1"/>
    <property type="molecule type" value="Genomic_DNA"/>
</dbReference>
<dbReference type="AlphaFoldDB" id="A0A6V7XQB2"/>
<dbReference type="Proteomes" id="UP000580250">
    <property type="component" value="Unassembled WGS sequence"/>
</dbReference>
<name>A0A6V7XQB2_MELEN</name>
<feature type="region of interest" description="Disordered" evidence="1">
    <location>
        <begin position="138"/>
        <end position="161"/>
    </location>
</feature>
<proteinExistence type="predicted"/>
<gene>
    <name evidence="2" type="ORF">MENT_LOCUS55037</name>
</gene>
<evidence type="ECO:0000256" key="1">
    <source>
        <dbReference type="SAM" id="MobiDB-lite"/>
    </source>
</evidence>
<organism evidence="2 3">
    <name type="scientific">Meloidogyne enterolobii</name>
    <name type="common">Root-knot nematode worm</name>
    <name type="synonym">Meloidogyne mayaguensis</name>
    <dbReference type="NCBI Taxonomy" id="390850"/>
    <lineage>
        <taxon>Eukaryota</taxon>
        <taxon>Metazoa</taxon>
        <taxon>Ecdysozoa</taxon>
        <taxon>Nematoda</taxon>
        <taxon>Chromadorea</taxon>
        <taxon>Rhabditida</taxon>
        <taxon>Tylenchina</taxon>
        <taxon>Tylenchomorpha</taxon>
        <taxon>Tylenchoidea</taxon>
        <taxon>Meloidogynidae</taxon>
        <taxon>Meloidogyninae</taxon>
        <taxon>Meloidogyne</taxon>
    </lineage>
</organism>
<reference evidence="2 3" key="1">
    <citation type="submission" date="2020-08" db="EMBL/GenBank/DDBJ databases">
        <authorList>
            <person name="Koutsovoulos G."/>
            <person name="Danchin GJ E."/>
        </authorList>
    </citation>
    <scope>NUCLEOTIDE SEQUENCE [LARGE SCALE GENOMIC DNA]</scope>
</reference>